<protein>
    <submittedName>
        <fullName evidence="1">Uncharacterized protein</fullName>
    </submittedName>
</protein>
<gene>
    <name evidence="1" type="ORF">BDV23DRAFT_159851</name>
</gene>
<dbReference type="AlphaFoldDB" id="A0A5N7C1N4"/>
<proteinExistence type="predicted"/>
<sequence length="71" mass="7895">MTQEDMTTIRLLTEWWMGFAVGEAKSTEGIATRPLLLAFCTRRRSKVGIGCMVCRVNWCVSLPGLASDVVM</sequence>
<dbReference type="EMBL" id="ML735284">
    <property type="protein sequence ID" value="KAE8388004.1"/>
    <property type="molecule type" value="Genomic_DNA"/>
</dbReference>
<accession>A0A5N7C1N4</accession>
<organism evidence="1">
    <name type="scientific">Petromyces alliaceus</name>
    <name type="common">Aspergillus alliaceus</name>
    <dbReference type="NCBI Taxonomy" id="209559"/>
    <lineage>
        <taxon>Eukaryota</taxon>
        <taxon>Fungi</taxon>
        <taxon>Dikarya</taxon>
        <taxon>Ascomycota</taxon>
        <taxon>Pezizomycotina</taxon>
        <taxon>Eurotiomycetes</taxon>
        <taxon>Eurotiomycetidae</taxon>
        <taxon>Eurotiales</taxon>
        <taxon>Aspergillaceae</taxon>
        <taxon>Aspergillus</taxon>
        <taxon>Aspergillus subgen. Circumdati</taxon>
    </lineage>
</organism>
<evidence type="ECO:0000313" key="1">
    <source>
        <dbReference type="EMBL" id="KAE8388004.1"/>
    </source>
</evidence>
<reference evidence="1" key="1">
    <citation type="submission" date="2019-04" db="EMBL/GenBank/DDBJ databases">
        <title>Friends and foes A comparative genomics studyof 23 Aspergillus species from section Flavi.</title>
        <authorList>
            <consortium name="DOE Joint Genome Institute"/>
            <person name="Kjaerbolling I."/>
            <person name="Vesth T."/>
            <person name="Frisvad J.C."/>
            <person name="Nybo J.L."/>
            <person name="Theobald S."/>
            <person name="Kildgaard S."/>
            <person name="Isbrandt T."/>
            <person name="Kuo A."/>
            <person name="Sato A."/>
            <person name="Lyhne E.K."/>
            <person name="Kogle M.E."/>
            <person name="Wiebenga A."/>
            <person name="Kun R.S."/>
            <person name="Lubbers R.J."/>
            <person name="Makela M.R."/>
            <person name="Barry K."/>
            <person name="Chovatia M."/>
            <person name="Clum A."/>
            <person name="Daum C."/>
            <person name="Haridas S."/>
            <person name="He G."/>
            <person name="LaButti K."/>
            <person name="Lipzen A."/>
            <person name="Mondo S."/>
            <person name="Riley R."/>
            <person name="Salamov A."/>
            <person name="Simmons B.A."/>
            <person name="Magnuson J.K."/>
            <person name="Henrissat B."/>
            <person name="Mortensen U.H."/>
            <person name="Larsen T.O."/>
            <person name="Devries R.P."/>
            <person name="Grigoriev I.V."/>
            <person name="Machida M."/>
            <person name="Baker S.E."/>
            <person name="Andersen M.R."/>
        </authorList>
    </citation>
    <scope>NUCLEOTIDE SEQUENCE [LARGE SCALE GENOMIC DNA]</scope>
    <source>
        <strain evidence="1">IBT 14317</strain>
    </source>
</reference>
<dbReference type="Proteomes" id="UP000326877">
    <property type="component" value="Unassembled WGS sequence"/>
</dbReference>
<name>A0A5N7C1N4_PETAA</name>